<feature type="domain" description="Reverse transcriptase zinc-binding" evidence="2">
    <location>
        <begin position="405"/>
        <end position="489"/>
    </location>
</feature>
<evidence type="ECO:0000259" key="2">
    <source>
        <dbReference type="Pfam" id="PF13966"/>
    </source>
</evidence>
<proteinExistence type="predicted"/>
<dbReference type="GeneID" id="130461665"/>
<dbReference type="Proteomes" id="UP000813463">
    <property type="component" value="Chromosome 5"/>
</dbReference>
<dbReference type="PANTHER" id="PTHR33116:SF84">
    <property type="entry name" value="RNA-DIRECTED DNA POLYMERASE"/>
    <property type="match status" value="1"/>
</dbReference>
<evidence type="ECO:0000313" key="3">
    <source>
        <dbReference type="Proteomes" id="UP000813463"/>
    </source>
</evidence>
<dbReference type="InterPro" id="IPR026960">
    <property type="entry name" value="RVT-Znf"/>
</dbReference>
<evidence type="ECO:0000259" key="1">
    <source>
        <dbReference type="Pfam" id="PF00078"/>
    </source>
</evidence>
<protein>
    <recommendedName>
        <fullName evidence="5">Reverse transcriptase domain-containing protein</fullName>
    </recommendedName>
</protein>
<dbReference type="Pfam" id="PF13966">
    <property type="entry name" value="zf-RVT"/>
    <property type="match status" value="1"/>
</dbReference>
<evidence type="ECO:0008006" key="5">
    <source>
        <dbReference type="Google" id="ProtNLM"/>
    </source>
</evidence>
<reference evidence="3" key="1">
    <citation type="journal article" date="2021" name="Nat. Commun.">
        <title>Genomic analyses provide insights into spinach domestication and the genetic basis of agronomic traits.</title>
        <authorList>
            <person name="Cai X."/>
            <person name="Sun X."/>
            <person name="Xu C."/>
            <person name="Sun H."/>
            <person name="Wang X."/>
            <person name="Ge C."/>
            <person name="Zhang Z."/>
            <person name="Wang Q."/>
            <person name="Fei Z."/>
            <person name="Jiao C."/>
            <person name="Wang Q."/>
        </authorList>
    </citation>
    <scope>NUCLEOTIDE SEQUENCE [LARGE SCALE GENOMIC DNA]</scope>
    <source>
        <strain evidence="3">cv. Varoflay</strain>
    </source>
</reference>
<dbReference type="InterPro" id="IPR000477">
    <property type="entry name" value="RT_dom"/>
</dbReference>
<name>A0ABM3QR27_SPIOL</name>
<reference evidence="4" key="2">
    <citation type="submission" date="2025-08" db="UniProtKB">
        <authorList>
            <consortium name="RefSeq"/>
        </authorList>
    </citation>
    <scope>IDENTIFICATION</scope>
    <source>
        <tissue evidence="4">Leaf</tissue>
    </source>
</reference>
<sequence>MLETVLIDILYDANGRKLTTAAEIKEEIKAFYHGLIGSAADTLEGIDVTVVRQGKKLSAASAQSLVLPEFFSTGKLLKQTNNTVVTLIPKIHNATMMNDSQAGLIPGRNIADNILLASELVKCYSRKYISPRCMIKVDLKKAYDSLEWPFLKAMMHELGFPDIFITWVMECLGTVSYSILVNGFPTLPIPAKKGLRQGDPMSPYLVALDVPSVTALFGAFTKFSNASGLSANLHKSEVYTPGVSEDVSNQIATTIGIQKGNLQLVKSVLFGMQLYRCQIFVMPKKVMKEIQSICRCFLWTGSDIGSKKAPVSWDHMCLPKSCGGWNLKDLTIWNNAVVLKHSWALSMKQDRLWVKWIHTYYVKQLDFWTMPIPPGLTWSLRKIWQYRDVLMQVGGVNQFIHAGKFKISKMYKHLQSGASHVHWKRITCNSKASPKGTFITWLALQNRLPTKDRLISWDIDISGGCEFCQVHEEKLTHLFFECQYSKEIWSTVLTQLSIQRTVQNWDDEVRWAAVQSRSTKAKSRLCSIAFIETIYAVWIQRNSGVFSSHYDSIETVVSRILFCVACRT</sequence>
<keyword evidence="3" id="KW-1185">Reference proteome</keyword>
<evidence type="ECO:0000313" key="4">
    <source>
        <dbReference type="RefSeq" id="XP_056685808.1"/>
    </source>
</evidence>
<organism evidence="3 4">
    <name type="scientific">Spinacia oleracea</name>
    <name type="common">Spinach</name>
    <dbReference type="NCBI Taxonomy" id="3562"/>
    <lineage>
        <taxon>Eukaryota</taxon>
        <taxon>Viridiplantae</taxon>
        <taxon>Streptophyta</taxon>
        <taxon>Embryophyta</taxon>
        <taxon>Tracheophyta</taxon>
        <taxon>Spermatophyta</taxon>
        <taxon>Magnoliopsida</taxon>
        <taxon>eudicotyledons</taxon>
        <taxon>Gunneridae</taxon>
        <taxon>Pentapetalae</taxon>
        <taxon>Caryophyllales</taxon>
        <taxon>Chenopodiaceae</taxon>
        <taxon>Chenopodioideae</taxon>
        <taxon>Anserineae</taxon>
        <taxon>Spinacia</taxon>
    </lineage>
</organism>
<gene>
    <name evidence="4" type="primary">LOC130461665</name>
</gene>
<feature type="domain" description="Reverse transcriptase" evidence="1">
    <location>
        <begin position="77"/>
        <end position="207"/>
    </location>
</feature>
<dbReference type="Pfam" id="PF00078">
    <property type="entry name" value="RVT_1"/>
    <property type="match status" value="1"/>
</dbReference>
<accession>A0ABM3QR27</accession>
<dbReference type="PANTHER" id="PTHR33116">
    <property type="entry name" value="REVERSE TRANSCRIPTASE ZINC-BINDING DOMAIN-CONTAINING PROTEIN-RELATED-RELATED"/>
    <property type="match status" value="1"/>
</dbReference>
<dbReference type="RefSeq" id="XP_056685808.1">
    <property type="nucleotide sequence ID" value="XM_056829830.1"/>
</dbReference>